<dbReference type="Proteomes" id="UP001642540">
    <property type="component" value="Unassembled WGS sequence"/>
</dbReference>
<name>A0ABP1Q4J8_9HEXA</name>
<feature type="region of interest" description="Disordered" evidence="1">
    <location>
        <begin position="1"/>
        <end position="71"/>
    </location>
</feature>
<feature type="region of interest" description="Disordered" evidence="1">
    <location>
        <begin position="489"/>
        <end position="512"/>
    </location>
</feature>
<feature type="compositionally biased region" description="Basic and acidic residues" evidence="1">
    <location>
        <begin position="387"/>
        <end position="407"/>
    </location>
</feature>
<feature type="region of interest" description="Disordered" evidence="1">
    <location>
        <begin position="364"/>
        <end position="429"/>
    </location>
</feature>
<dbReference type="EMBL" id="CAXLJM020000015">
    <property type="protein sequence ID" value="CAL8082372.1"/>
    <property type="molecule type" value="Genomic_DNA"/>
</dbReference>
<comment type="caution">
    <text evidence="2">The sequence shown here is derived from an EMBL/GenBank/DDBJ whole genome shotgun (WGS) entry which is preliminary data.</text>
</comment>
<feature type="compositionally biased region" description="Basic residues" evidence="1">
    <location>
        <begin position="369"/>
        <end position="386"/>
    </location>
</feature>
<sequence>MSDKNKAQAQEEQEEKLHGDRSPSSLSMASGQSMKWDPTADFMEFSHGHVGQSTSQALEPSNQRSELNNAVLSEVPSMARQSSSEIKTVFVHGCLANSPDSDSSVSQTKTYTLPGRSTPNESRAASLSFPSSPIPVERRDIGINVSVKQSQDVGKKHRNFQQQCDIESLLTKTKDDLATMGAAGGQLIGRSVSNSSTDWEYDQKRSDWKTSGLTRSELEYRERKNNSSSTFENVSELKLCVKRQVDNGSENLREKSKRRVKGTNPHHDVVKEMREVDHKLRDILDRFRKDKDSGQSGVIDESSSSGVSKMCRNARDYAKTIEKYLHKDSSESASLEERMQIYLKKIRDQIQLVEKYNRALIEKQLKRSGSPKRRAERTHAKSHKNKNATERGYEHQKSRKDEKHEKTSYSTENPGTSKSSSDRFGAPRREYENIRNRAIENKGGARGNRSPDYLSSMENLDYQREIIDEIPVSVSYERWTWPSDRQISTSLSERPNTQPREMAFDRGIRRDGYNRKSKGYQALANANLHDENDRHHHGSRRTRDFCTSTAKPDTLDKEIQTVKSPIPLKPKKPVAFFVPLFCDDCHEPMETGNNQKGKCNRCQEKYKWFCEGKGKDDLFDVKGPQEIQECFKEAACSAGVVKRNELLNSKFERMTVADKLCEGLVTKGFDRNQAEGFLREKCQYRGEELDNMLAYFDRYRQKGYWAQQNPKRRPVISAQEMHERTARLRANDHVILERRRKEEEESRRATNRIMKRIYASHVRNQNIREEAKKDPFHRRR</sequence>
<keyword evidence="3" id="KW-1185">Reference proteome</keyword>
<feature type="region of interest" description="Disordered" evidence="1">
    <location>
        <begin position="97"/>
        <end position="135"/>
    </location>
</feature>
<protein>
    <submittedName>
        <fullName evidence="2">Uncharacterized protein</fullName>
    </submittedName>
</protein>
<feature type="compositionally biased region" description="Polar residues" evidence="1">
    <location>
        <begin position="22"/>
        <end position="33"/>
    </location>
</feature>
<feature type="compositionally biased region" description="Basic and acidic residues" evidence="1">
    <location>
        <begin position="502"/>
        <end position="512"/>
    </location>
</feature>
<feature type="compositionally biased region" description="Polar residues" evidence="1">
    <location>
        <begin position="408"/>
        <end position="419"/>
    </location>
</feature>
<feature type="compositionally biased region" description="Polar residues" evidence="1">
    <location>
        <begin position="51"/>
        <end position="71"/>
    </location>
</feature>
<proteinExistence type="predicted"/>
<feature type="region of interest" description="Disordered" evidence="1">
    <location>
        <begin position="528"/>
        <end position="548"/>
    </location>
</feature>
<feature type="compositionally biased region" description="Polar residues" evidence="1">
    <location>
        <begin position="98"/>
        <end position="131"/>
    </location>
</feature>
<evidence type="ECO:0000313" key="3">
    <source>
        <dbReference type="Proteomes" id="UP001642540"/>
    </source>
</evidence>
<organism evidence="2 3">
    <name type="scientific">Orchesella dallaii</name>
    <dbReference type="NCBI Taxonomy" id="48710"/>
    <lineage>
        <taxon>Eukaryota</taxon>
        <taxon>Metazoa</taxon>
        <taxon>Ecdysozoa</taxon>
        <taxon>Arthropoda</taxon>
        <taxon>Hexapoda</taxon>
        <taxon>Collembola</taxon>
        <taxon>Entomobryomorpha</taxon>
        <taxon>Entomobryoidea</taxon>
        <taxon>Orchesellidae</taxon>
        <taxon>Orchesellinae</taxon>
        <taxon>Orchesella</taxon>
    </lineage>
</organism>
<gene>
    <name evidence="2" type="ORF">ODALV1_LOCUS5185</name>
</gene>
<reference evidence="2 3" key="1">
    <citation type="submission" date="2024-08" db="EMBL/GenBank/DDBJ databases">
        <authorList>
            <person name="Cucini C."/>
            <person name="Frati F."/>
        </authorList>
    </citation>
    <scope>NUCLEOTIDE SEQUENCE [LARGE SCALE GENOMIC DNA]</scope>
</reference>
<feature type="compositionally biased region" description="Polar residues" evidence="1">
    <location>
        <begin position="489"/>
        <end position="499"/>
    </location>
</feature>
<evidence type="ECO:0000313" key="2">
    <source>
        <dbReference type="EMBL" id="CAL8082372.1"/>
    </source>
</evidence>
<evidence type="ECO:0000256" key="1">
    <source>
        <dbReference type="SAM" id="MobiDB-lite"/>
    </source>
</evidence>
<accession>A0ABP1Q4J8</accession>